<dbReference type="KEGG" id="jeo:JMA_11770"/>
<dbReference type="BioCyc" id="JESP1508404:G14D9-10412-MONOMER"/>
<dbReference type="InterPro" id="IPR007140">
    <property type="entry name" value="DUF350"/>
</dbReference>
<keyword evidence="3" id="KW-1003">Cell membrane</keyword>
<name>A0A0B5AQY0_9BACL</name>
<feature type="transmembrane region" description="Helical" evidence="7">
    <location>
        <begin position="49"/>
        <end position="68"/>
    </location>
</feature>
<gene>
    <name evidence="8" type="ORF">JMA_11770</name>
</gene>
<comment type="subcellular location">
    <subcellularLocation>
        <location evidence="1">Cell membrane</location>
        <topology evidence="1">Multi-pass membrane protein</topology>
    </subcellularLocation>
</comment>
<proteinExistence type="inferred from homology"/>
<evidence type="ECO:0000313" key="9">
    <source>
        <dbReference type="Proteomes" id="UP000031449"/>
    </source>
</evidence>
<dbReference type="PANTHER" id="PTHR40043:SF1">
    <property type="entry name" value="UPF0719 INNER MEMBRANE PROTEIN YJFL"/>
    <property type="match status" value="1"/>
</dbReference>
<dbReference type="EMBL" id="CP009416">
    <property type="protein sequence ID" value="AJD90494.1"/>
    <property type="molecule type" value="Genomic_DNA"/>
</dbReference>
<accession>A0A0B5AQY0</accession>
<organism evidence="8 9">
    <name type="scientific">Jeotgalibacillus malaysiensis</name>
    <dbReference type="NCBI Taxonomy" id="1508404"/>
    <lineage>
        <taxon>Bacteria</taxon>
        <taxon>Bacillati</taxon>
        <taxon>Bacillota</taxon>
        <taxon>Bacilli</taxon>
        <taxon>Bacillales</taxon>
        <taxon>Caryophanaceae</taxon>
        <taxon>Jeotgalibacillus</taxon>
    </lineage>
</organism>
<evidence type="ECO:0000256" key="4">
    <source>
        <dbReference type="ARBA" id="ARBA00022692"/>
    </source>
</evidence>
<keyword evidence="9" id="KW-1185">Reference proteome</keyword>
<dbReference type="HOGENOM" id="CLU_122820_1_1_9"/>
<evidence type="ECO:0000256" key="6">
    <source>
        <dbReference type="ARBA" id="ARBA00023136"/>
    </source>
</evidence>
<dbReference type="STRING" id="1508404.JMA_11770"/>
<sequence length="131" mass="14172">MEPFLLTAMYFAIAIVVILIGVAVFELITTKYKDWDEILAGNKAVALSISGKIIGISIILAFAIYHSFAVWETLVWGGIGVVLQMIGYLLFEAFTRKFSVEEQLHKGNLAVGIISFGVSVGLAFVIGASIT</sequence>
<evidence type="ECO:0000256" key="3">
    <source>
        <dbReference type="ARBA" id="ARBA00022475"/>
    </source>
</evidence>
<dbReference type="PANTHER" id="PTHR40043">
    <property type="entry name" value="UPF0719 INNER MEMBRANE PROTEIN YJFL"/>
    <property type="match status" value="1"/>
</dbReference>
<keyword evidence="6 7" id="KW-0472">Membrane</keyword>
<protein>
    <submittedName>
        <fullName evidence="8">Membrane protein</fullName>
    </submittedName>
</protein>
<dbReference type="GO" id="GO:0005886">
    <property type="term" value="C:plasma membrane"/>
    <property type="evidence" value="ECO:0007669"/>
    <property type="project" value="UniProtKB-SubCell"/>
</dbReference>
<dbReference type="AlphaFoldDB" id="A0A0B5AQY0"/>
<evidence type="ECO:0000256" key="2">
    <source>
        <dbReference type="ARBA" id="ARBA00005779"/>
    </source>
</evidence>
<reference evidence="8 9" key="1">
    <citation type="submission" date="2014-08" db="EMBL/GenBank/DDBJ databases">
        <title>Complete genome of a marine bacteria Jeotgalibacillus malaysiensis.</title>
        <authorList>
            <person name="Yaakop A.S."/>
            <person name="Chan K.-G."/>
            <person name="Goh K.M."/>
        </authorList>
    </citation>
    <scope>NUCLEOTIDE SEQUENCE [LARGE SCALE GENOMIC DNA]</scope>
    <source>
        <strain evidence="8 9">D5</strain>
    </source>
</reference>
<dbReference type="OrthoDB" id="2678278at2"/>
<evidence type="ECO:0000256" key="1">
    <source>
        <dbReference type="ARBA" id="ARBA00004651"/>
    </source>
</evidence>
<feature type="transmembrane region" description="Helical" evidence="7">
    <location>
        <begin position="107"/>
        <end position="130"/>
    </location>
</feature>
<dbReference type="Pfam" id="PF03994">
    <property type="entry name" value="DUF350"/>
    <property type="match status" value="1"/>
</dbReference>
<dbReference type="Proteomes" id="UP000031449">
    <property type="component" value="Chromosome"/>
</dbReference>
<feature type="transmembrane region" description="Helical" evidence="7">
    <location>
        <begin position="6"/>
        <end position="28"/>
    </location>
</feature>
<keyword evidence="5 7" id="KW-1133">Transmembrane helix</keyword>
<evidence type="ECO:0000313" key="8">
    <source>
        <dbReference type="EMBL" id="AJD90494.1"/>
    </source>
</evidence>
<keyword evidence="4 7" id="KW-0812">Transmembrane</keyword>
<evidence type="ECO:0000256" key="7">
    <source>
        <dbReference type="SAM" id="Phobius"/>
    </source>
</evidence>
<comment type="similarity">
    <text evidence="2">Belongs to the UPF0719 family.</text>
</comment>
<feature type="transmembrane region" description="Helical" evidence="7">
    <location>
        <begin position="74"/>
        <end position="95"/>
    </location>
</feature>
<evidence type="ECO:0000256" key="5">
    <source>
        <dbReference type="ARBA" id="ARBA00022989"/>
    </source>
</evidence>